<dbReference type="PANTHER" id="PTHR30136:SF7">
    <property type="entry name" value="HTH-TYPE TRANSCRIPTIONAL REGULATOR KDGR-RELATED"/>
    <property type="match status" value="1"/>
</dbReference>
<dbReference type="SUPFAM" id="SSF46785">
    <property type="entry name" value="Winged helix' DNA-binding domain"/>
    <property type="match status" value="1"/>
</dbReference>
<dbReference type="Pfam" id="PF01614">
    <property type="entry name" value="IclR_C"/>
    <property type="match status" value="1"/>
</dbReference>
<dbReference type="InterPro" id="IPR036390">
    <property type="entry name" value="WH_DNA-bd_sf"/>
</dbReference>
<evidence type="ECO:0008006" key="8">
    <source>
        <dbReference type="Google" id="ProtNLM"/>
    </source>
</evidence>
<dbReference type="InterPro" id="IPR036388">
    <property type="entry name" value="WH-like_DNA-bd_sf"/>
</dbReference>
<sequence>MATTEQAETEGRGSGVRAYSAPALEKGFDILELLAEEPGGLTISEIAARLGRSISEVFRVIIVMERRLWLRKDPGSDRYSVTYRALDVAFRATPAQTLSQAAAPVMFDLAASINQSCHLVIRAQDRGIVVHRQESPAAVGFAIRLGTAVDLAASCSGHVLLAFTPEDRQRQILIGLLGVGPALRSALQRLKIVRAQGFEMQPSARTNGVTDLSYPVFGFDGQVAAAMTIPFLAMIDGSQLTDLDQTRETLRNAAARLSAELGAPADVNGAA</sequence>
<keyword evidence="1" id="KW-0805">Transcription regulation</keyword>
<dbReference type="InterPro" id="IPR029016">
    <property type="entry name" value="GAF-like_dom_sf"/>
</dbReference>
<dbReference type="SUPFAM" id="SSF55781">
    <property type="entry name" value="GAF domain-like"/>
    <property type="match status" value="1"/>
</dbReference>
<evidence type="ECO:0000256" key="1">
    <source>
        <dbReference type="ARBA" id="ARBA00023015"/>
    </source>
</evidence>
<evidence type="ECO:0000313" key="7">
    <source>
        <dbReference type="Proteomes" id="UP000030988"/>
    </source>
</evidence>
<dbReference type="PROSITE" id="PS51078">
    <property type="entry name" value="ICLR_ED"/>
    <property type="match status" value="1"/>
</dbReference>
<dbReference type="InterPro" id="IPR005471">
    <property type="entry name" value="Tscrpt_reg_IclR_N"/>
</dbReference>
<dbReference type="InterPro" id="IPR050707">
    <property type="entry name" value="HTH_MetabolicPath_Reg"/>
</dbReference>
<dbReference type="AlphaFoldDB" id="A0A0B2BY83"/>
<reference evidence="6 7" key="1">
    <citation type="submission" date="2014-11" db="EMBL/GenBank/DDBJ databases">
        <title>Draft genome sequence of Kirrobacter mercurialis.</title>
        <authorList>
            <person name="Coil D.A."/>
            <person name="Eisen J.A."/>
        </authorList>
    </citation>
    <scope>NUCLEOTIDE SEQUENCE [LARGE SCALE GENOMIC DNA]</scope>
    <source>
        <strain evidence="6 7">Coronado</strain>
    </source>
</reference>
<comment type="caution">
    <text evidence="6">The sequence shown here is derived from an EMBL/GenBank/DDBJ whole genome shotgun (WGS) entry which is preliminary data.</text>
</comment>
<dbReference type="InterPro" id="IPR014757">
    <property type="entry name" value="Tscrpt_reg_IclR_C"/>
</dbReference>
<feature type="domain" description="IclR-ED" evidence="5">
    <location>
        <begin position="84"/>
        <end position="263"/>
    </location>
</feature>
<name>A0A0B2BY83_9SPHN</name>
<evidence type="ECO:0000259" key="4">
    <source>
        <dbReference type="PROSITE" id="PS51077"/>
    </source>
</evidence>
<dbReference type="RefSeq" id="WP_039097233.1">
    <property type="nucleotide sequence ID" value="NZ_JTDN01000002.1"/>
</dbReference>
<dbReference type="Proteomes" id="UP000030988">
    <property type="component" value="Unassembled WGS sequence"/>
</dbReference>
<dbReference type="SMART" id="SM00346">
    <property type="entry name" value="HTH_ICLR"/>
    <property type="match status" value="1"/>
</dbReference>
<gene>
    <name evidence="6" type="ORF">PK98_12760</name>
</gene>
<organism evidence="6 7">
    <name type="scientific">Croceibacterium mercuriale</name>
    <dbReference type="NCBI Taxonomy" id="1572751"/>
    <lineage>
        <taxon>Bacteria</taxon>
        <taxon>Pseudomonadati</taxon>
        <taxon>Pseudomonadota</taxon>
        <taxon>Alphaproteobacteria</taxon>
        <taxon>Sphingomonadales</taxon>
        <taxon>Erythrobacteraceae</taxon>
        <taxon>Croceibacterium</taxon>
    </lineage>
</organism>
<keyword evidence="3" id="KW-0804">Transcription</keyword>
<keyword evidence="2" id="KW-0238">DNA-binding</keyword>
<dbReference type="Pfam" id="PF09339">
    <property type="entry name" value="HTH_IclR"/>
    <property type="match status" value="1"/>
</dbReference>
<feature type="domain" description="HTH iclR-type" evidence="4">
    <location>
        <begin position="21"/>
        <end position="83"/>
    </location>
</feature>
<dbReference type="Gene3D" id="3.30.450.40">
    <property type="match status" value="1"/>
</dbReference>
<dbReference type="GO" id="GO:0045892">
    <property type="term" value="P:negative regulation of DNA-templated transcription"/>
    <property type="evidence" value="ECO:0007669"/>
    <property type="project" value="TreeGrafter"/>
</dbReference>
<dbReference type="PROSITE" id="PS51077">
    <property type="entry name" value="HTH_ICLR"/>
    <property type="match status" value="1"/>
</dbReference>
<evidence type="ECO:0000256" key="3">
    <source>
        <dbReference type="ARBA" id="ARBA00023163"/>
    </source>
</evidence>
<evidence type="ECO:0000259" key="5">
    <source>
        <dbReference type="PROSITE" id="PS51078"/>
    </source>
</evidence>
<dbReference type="STRING" id="1572751.PK98_12760"/>
<dbReference type="GO" id="GO:0003700">
    <property type="term" value="F:DNA-binding transcription factor activity"/>
    <property type="evidence" value="ECO:0007669"/>
    <property type="project" value="TreeGrafter"/>
</dbReference>
<dbReference type="GO" id="GO:0003677">
    <property type="term" value="F:DNA binding"/>
    <property type="evidence" value="ECO:0007669"/>
    <property type="project" value="UniProtKB-KW"/>
</dbReference>
<evidence type="ECO:0000256" key="2">
    <source>
        <dbReference type="ARBA" id="ARBA00023125"/>
    </source>
</evidence>
<evidence type="ECO:0000313" key="6">
    <source>
        <dbReference type="EMBL" id="KHL24775.1"/>
    </source>
</evidence>
<proteinExistence type="predicted"/>
<dbReference type="Gene3D" id="1.10.10.10">
    <property type="entry name" value="Winged helix-like DNA-binding domain superfamily/Winged helix DNA-binding domain"/>
    <property type="match status" value="1"/>
</dbReference>
<dbReference type="PANTHER" id="PTHR30136">
    <property type="entry name" value="HELIX-TURN-HELIX TRANSCRIPTIONAL REGULATOR, ICLR FAMILY"/>
    <property type="match status" value="1"/>
</dbReference>
<dbReference type="EMBL" id="JTDN01000002">
    <property type="protein sequence ID" value="KHL24775.1"/>
    <property type="molecule type" value="Genomic_DNA"/>
</dbReference>
<accession>A0A0B2BY83</accession>
<dbReference type="OrthoDB" id="6057486at2"/>
<protein>
    <recommendedName>
        <fullName evidence="8">IclR family transcriptional regulator</fullName>
    </recommendedName>
</protein>
<keyword evidence="7" id="KW-1185">Reference proteome</keyword>